<protein>
    <submittedName>
        <fullName evidence="1">Uncharacterized protein</fullName>
    </submittedName>
</protein>
<accession>A0A366JXX5</accession>
<keyword evidence="2" id="KW-1185">Reference proteome</keyword>
<sequence>MKNIIERIMKSFDINEALSEEITEEEYDYDFNDVVHHHHIWKLNDDQ</sequence>
<evidence type="ECO:0000313" key="1">
    <source>
        <dbReference type="EMBL" id="RBP94369.1"/>
    </source>
</evidence>
<organism evidence="1 2">
    <name type="scientific">Cytobacillus firmus</name>
    <name type="common">Bacillus firmus</name>
    <dbReference type="NCBI Taxonomy" id="1399"/>
    <lineage>
        <taxon>Bacteria</taxon>
        <taxon>Bacillati</taxon>
        <taxon>Bacillota</taxon>
        <taxon>Bacilli</taxon>
        <taxon>Bacillales</taxon>
        <taxon>Bacillaceae</taxon>
        <taxon>Cytobacillus</taxon>
    </lineage>
</organism>
<gene>
    <name evidence="1" type="ORF">DFO70_1048</name>
</gene>
<comment type="caution">
    <text evidence="1">The sequence shown here is derived from an EMBL/GenBank/DDBJ whole genome shotgun (WGS) entry which is preliminary data.</text>
</comment>
<dbReference type="Proteomes" id="UP000252731">
    <property type="component" value="Unassembled WGS sequence"/>
</dbReference>
<name>A0A366JXX5_CYTFI</name>
<proteinExistence type="predicted"/>
<dbReference type="RefSeq" id="WP_166672482.1">
    <property type="nucleotide sequence ID" value="NZ_QNSF01000004.1"/>
</dbReference>
<dbReference type="AlphaFoldDB" id="A0A366JXX5"/>
<dbReference type="EMBL" id="QNSF01000004">
    <property type="protein sequence ID" value="RBP94369.1"/>
    <property type="molecule type" value="Genomic_DNA"/>
</dbReference>
<evidence type="ECO:0000313" key="2">
    <source>
        <dbReference type="Proteomes" id="UP000252731"/>
    </source>
</evidence>
<reference evidence="1 2" key="1">
    <citation type="submission" date="2018-06" db="EMBL/GenBank/DDBJ databases">
        <title>Freshwater and sediment microbial communities from various areas in North America, analyzing microbe dynamics in response to fracking.</title>
        <authorList>
            <person name="Lamendella R."/>
        </authorList>
    </citation>
    <scope>NUCLEOTIDE SEQUENCE [LARGE SCALE GENOMIC DNA]</scope>
    <source>
        <strain evidence="1 2">14_TX</strain>
    </source>
</reference>